<comment type="caution">
    <text evidence="2">The sequence shown here is derived from an EMBL/GenBank/DDBJ whole genome shotgun (WGS) entry which is preliminary data.</text>
</comment>
<evidence type="ECO:0000256" key="1">
    <source>
        <dbReference type="SAM" id="MobiDB-lite"/>
    </source>
</evidence>
<reference evidence="2 3" key="1">
    <citation type="submission" date="2024-08" db="EMBL/GenBank/DDBJ databases">
        <title>Whole-genome sequencing of halo(alkali)philic microorganisms from hypersaline lakes.</title>
        <authorList>
            <person name="Sorokin D.Y."/>
            <person name="Merkel A.Y."/>
            <person name="Messina E."/>
            <person name="Yakimov M."/>
        </authorList>
    </citation>
    <scope>NUCLEOTIDE SEQUENCE [LARGE SCALE GENOMIC DNA]</scope>
    <source>
        <strain evidence="2 3">AB-hyl4</strain>
    </source>
</reference>
<sequence length="398" mass="44373">MVANLSNLELESQTLPLNALQVEYEGVGRSASRHERDRRTRVVLPDGRRMQVSGRFWNSFSALYNLSRSVFDYFGHDEVFDRITRTRQDRVRLTAQLGEHDDAEGRLLSATNPSRPLLQVGEVRQLVDEFDGQQISYANGVASATFECPYPAAFNIGGDAFRTQFNVQMPLDGYGMPSAYLSLLRLVCSNGMIGLARSFKTTFPLGRQETRLLPVMQRAMASFNNEEGFAAYRQRVEAASRSWASLSEAGQLHRFIADACTREGMDHEQRNGLLDRLDQVCGNPLRFYGLASVDELSSRRSRSVPVKATVYDLFNFASEVATHHLTHRQARETLQAWIGQSLVDEYDLEGTVESFPDYQDYFLHTRSGEGGEGGERLTADAVSVDGDAAPGSGEEGEA</sequence>
<accession>A0ABV4U6Y0</accession>
<feature type="region of interest" description="Disordered" evidence="1">
    <location>
        <begin position="366"/>
        <end position="398"/>
    </location>
</feature>
<organism evidence="2 3">
    <name type="scientific">Natronomicrosphaera hydrolytica</name>
    <dbReference type="NCBI Taxonomy" id="3242702"/>
    <lineage>
        <taxon>Bacteria</taxon>
        <taxon>Pseudomonadati</taxon>
        <taxon>Planctomycetota</taxon>
        <taxon>Phycisphaerae</taxon>
        <taxon>Phycisphaerales</taxon>
        <taxon>Phycisphaeraceae</taxon>
        <taxon>Natronomicrosphaera</taxon>
    </lineage>
</organism>
<evidence type="ECO:0000313" key="2">
    <source>
        <dbReference type="EMBL" id="MFA9479357.1"/>
    </source>
</evidence>
<dbReference type="EMBL" id="JBGUBD010000008">
    <property type="protein sequence ID" value="MFA9479357.1"/>
    <property type="molecule type" value="Genomic_DNA"/>
</dbReference>
<gene>
    <name evidence="2" type="ORF">ACERK3_13790</name>
</gene>
<feature type="compositionally biased region" description="Basic and acidic residues" evidence="1">
    <location>
        <begin position="366"/>
        <end position="378"/>
    </location>
</feature>
<name>A0ABV4U6Y0_9BACT</name>
<proteinExistence type="predicted"/>
<dbReference type="Proteomes" id="UP001575105">
    <property type="component" value="Unassembled WGS sequence"/>
</dbReference>
<dbReference type="RefSeq" id="WP_425346278.1">
    <property type="nucleotide sequence ID" value="NZ_JBGUBD010000008.1"/>
</dbReference>
<keyword evidence="3" id="KW-1185">Reference proteome</keyword>
<evidence type="ECO:0000313" key="3">
    <source>
        <dbReference type="Proteomes" id="UP001575105"/>
    </source>
</evidence>
<protein>
    <submittedName>
        <fullName evidence="2">DUF932 domain-containing protein</fullName>
    </submittedName>
</protein>